<evidence type="ECO:0000313" key="3">
    <source>
        <dbReference type="EMBL" id="SCN12689.1"/>
    </source>
</evidence>
<accession>A0A1D3PBQ0</accession>
<dbReference type="EMBL" id="LT594630">
    <property type="protein sequence ID" value="SCN12689.1"/>
    <property type="molecule type" value="Genomic_DNA"/>
</dbReference>
<protein>
    <submittedName>
        <fullName evidence="2">Uncharacterized protein</fullName>
    </submittedName>
</protein>
<evidence type="ECO:0000313" key="2">
    <source>
        <dbReference type="EMBL" id="SBT71269.1"/>
    </source>
</evidence>
<reference evidence="4 5" key="1">
    <citation type="submission" date="2016-06" db="EMBL/GenBank/DDBJ databases">
        <authorList>
            <consortium name="Pathogen Informatics"/>
        </authorList>
    </citation>
    <scope>NUCLEOTIDE SEQUENCE [LARGE SCALE GENOMIC DNA]</scope>
    <source>
        <strain evidence="2">PmlGA01</strain>
    </source>
</reference>
<dbReference type="EMBL" id="LT594497">
    <property type="protein sequence ID" value="SBT71269.1"/>
    <property type="molecule type" value="Genomic_DNA"/>
</dbReference>
<proteinExistence type="predicted"/>
<organism evidence="2 4">
    <name type="scientific">Plasmodium malariae</name>
    <dbReference type="NCBI Taxonomy" id="5858"/>
    <lineage>
        <taxon>Eukaryota</taxon>
        <taxon>Sar</taxon>
        <taxon>Alveolata</taxon>
        <taxon>Apicomplexa</taxon>
        <taxon>Aconoidasida</taxon>
        <taxon>Haemosporida</taxon>
        <taxon>Plasmodiidae</taxon>
        <taxon>Plasmodium</taxon>
        <taxon>Plasmodium (Plasmodium)</taxon>
    </lineage>
</organism>
<sequence length="211" mass="24647">MSYNKNYGGQFMGLRQSADKNDDNKLNDQKLQRMFKKNDKKNAEKVIFSLSELRGINIPEIQDGEIYFFCTVIFDNDEVKVSMEKSNHNSSLVLGQYLHEYYTLEFNEEIVLNIPENSNFVRCYVSCLTVTNIEGQRNIKLEGIGYTDPYKIKECHVYPYTRCKLNTALGAVETKGTLKMCVKCVDRFHPSEEKEMKPFNVIEEFKKRLEE</sequence>
<accession>A0A1C3KCF7</accession>
<gene>
    <name evidence="2" type="primary">PmlGA01_090017800</name>
    <name evidence="3" type="synonym">PmUG01_09026200</name>
    <name evidence="2" type="ORF">PMLGA01_090017800</name>
    <name evidence="3" type="ORF">PMUG01_09026200</name>
</gene>
<dbReference type="VEuPathDB" id="PlasmoDB:PmUG01_09026200"/>
<dbReference type="Proteomes" id="UP000219813">
    <property type="component" value="Chromosome 9"/>
</dbReference>
<dbReference type="OMA" id="KNYGGQF"/>
<dbReference type="OrthoDB" id="390709at2759"/>
<name>A0A1C3KCF7_PLAMA</name>
<dbReference type="AlphaFoldDB" id="A0A1C3KCF7"/>
<evidence type="ECO:0000256" key="1">
    <source>
        <dbReference type="SAM" id="MobiDB-lite"/>
    </source>
</evidence>
<dbReference type="Proteomes" id="UP000219799">
    <property type="component" value="Chromosome 9"/>
</dbReference>
<evidence type="ECO:0000313" key="5">
    <source>
        <dbReference type="Proteomes" id="UP000219813"/>
    </source>
</evidence>
<keyword evidence="5" id="KW-1185">Reference proteome</keyword>
<evidence type="ECO:0000313" key="4">
    <source>
        <dbReference type="Proteomes" id="UP000219799"/>
    </source>
</evidence>
<feature type="region of interest" description="Disordered" evidence="1">
    <location>
        <begin position="1"/>
        <end position="23"/>
    </location>
</feature>